<dbReference type="SUPFAM" id="SSF53335">
    <property type="entry name" value="S-adenosyl-L-methionine-dependent methyltransferases"/>
    <property type="match status" value="1"/>
</dbReference>
<dbReference type="PANTHER" id="PTHR35897">
    <property type="entry name" value="METHYLTRANSFERASE AUSD"/>
    <property type="match status" value="1"/>
</dbReference>
<dbReference type="OrthoDB" id="2094832at2759"/>
<evidence type="ECO:0000313" key="2">
    <source>
        <dbReference type="EMBL" id="ORY08597.1"/>
    </source>
</evidence>
<dbReference type="Gene3D" id="3.40.50.150">
    <property type="entry name" value="Vaccinia Virus protein VP39"/>
    <property type="match status" value="1"/>
</dbReference>
<dbReference type="PANTHER" id="PTHR35897:SF2">
    <property type="entry name" value="METHYLTRANSFERASE DOMAIN-CONTAINING PROTEIN"/>
    <property type="match status" value="1"/>
</dbReference>
<dbReference type="Proteomes" id="UP000193144">
    <property type="component" value="Unassembled WGS sequence"/>
</dbReference>
<gene>
    <name evidence="2" type="ORF">BCR34DRAFT_603456</name>
</gene>
<dbReference type="EMBL" id="MCFA01000098">
    <property type="protein sequence ID" value="ORY08597.1"/>
    <property type="molecule type" value="Genomic_DNA"/>
</dbReference>
<evidence type="ECO:0000256" key="1">
    <source>
        <dbReference type="SAM" id="MobiDB-lite"/>
    </source>
</evidence>
<comment type="caution">
    <text evidence="2">The sequence shown here is derived from an EMBL/GenBank/DDBJ whole genome shotgun (WGS) entry which is preliminary data.</text>
</comment>
<feature type="compositionally biased region" description="Polar residues" evidence="1">
    <location>
        <begin position="1"/>
        <end position="11"/>
    </location>
</feature>
<keyword evidence="3" id="KW-1185">Reference proteome</keyword>
<evidence type="ECO:0008006" key="4">
    <source>
        <dbReference type="Google" id="ProtNLM"/>
    </source>
</evidence>
<dbReference type="InterPro" id="IPR051654">
    <property type="entry name" value="Meroterpenoid_MTases"/>
</dbReference>
<name>A0A1Y1ZF58_9PLEO</name>
<dbReference type="InterPro" id="IPR029063">
    <property type="entry name" value="SAM-dependent_MTases_sf"/>
</dbReference>
<dbReference type="AlphaFoldDB" id="A0A1Y1ZF58"/>
<reference evidence="2 3" key="1">
    <citation type="submission" date="2016-07" db="EMBL/GenBank/DDBJ databases">
        <title>Pervasive Adenine N6-methylation of Active Genes in Fungi.</title>
        <authorList>
            <consortium name="DOE Joint Genome Institute"/>
            <person name="Mondo S.J."/>
            <person name="Dannebaum R.O."/>
            <person name="Kuo R.C."/>
            <person name="Labutti K."/>
            <person name="Haridas S."/>
            <person name="Kuo A."/>
            <person name="Salamov A."/>
            <person name="Ahrendt S.R."/>
            <person name="Lipzen A."/>
            <person name="Sullivan W."/>
            <person name="Andreopoulos W.B."/>
            <person name="Clum A."/>
            <person name="Lindquist E."/>
            <person name="Daum C."/>
            <person name="Ramamoorthy G.K."/>
            <person name="Gryganskyi A."/>
            <person name="Culley D."/>
            <person name="Magnuson J.K."/>
            <person name="James T.Y."/>
            <person name="O'Malley M.A."/>
            <person name="Stajich J.E."/>
            <person name="Spatafora J.W."/>
            <person name="Visel A."/>
            <person name="Grigoriev I.V."/>
        </authorList>
    </citation>
    <scope>NUCLEOTIDE SEQUENCE [LARGE SCALE GENOMIC DNA]</scope>
    <source>
        <strain evidence="2 3">CBS 115471</strain>
    </source>
</reference>
<organism evidence="2 3">
    <name type="scientific">Clohesyomyces aquaticus</name>
    <dbReference type="NCBI Taxonomy" id="1231657"/>
    <lineage>
        <taxon>Eukaryota</taxon>
        <taxon>Fungi</taxon>
        <taxon>Dikarya</taxon>
        <taxon>Ascomycota</taxon>
        <taxon>Pezizomycotina</taxon>
        <taxon>Dothideomycetes</taxon>
        <taxon>Pleosporomycetidae</taxon>
        <taxon>Pleosporales</taxon>
        <taxon>Lindgomycetaceae</taxon>
        <taxon>Clohesyomyces</taxon>
    </lineage>
</organism>
<proteinExistence type="predicted"/>
<evidence type="ECO:0000313" key="3">
    <source>
        <dbReference type="Proteomes" id="UP000193144"/>
    </source>
</evidence>
<sequence>MASNQLHTQDQAQEKLAETADINGTDPEYAKQLAGNSDKTKSPFYNADISAKLTAKTRKFLEEYSGIPPAEVVSHIHSVRDKAWAIRAYPCIGNGIYLDPVLPKHPTYQKVLSRIRDEGATLLEIGSFMGGDLRSLVADGAPTNHLIATDVVRFWDLGSEMFNDKERFNCRFVQADMMDAQGPLQEFNHSVDIVHVSKVLHQWDWESQAKACGRLVQLSRHNTMIVGDQMGGVTAHELLPYPGLPGMWMHDEGSWRKLWEEVSVLTNTKWEAETWVRSIEDMGWERSEYGWLREDANVLMFVVTRVE</sequence>
<dbReference type="STRING" id="1231657.A0A1Y1ZF58"/>
<accession>A0A1Y1ZF58</accession>
<protein>
    <recommendedName>
        <fullName evidence="4">Methyltransferase domain-containing protein</fullName>
    </recommendedName>
</protein>
<feature type="region of interest" description="Disordered" evidence="1">
    <location>
        <begin position="1"/>
        <end position="37"/>
    </location>
</feature>